<evidence type="ECO:0000313" key="7">
    <source>
        <dbReference type="EMBL" id="KAK9919060.1"/>
    </source>
</evidence>
<dbReference type="InterPro" id="IPR047177">
    <property type="entry name" value="Pept_M20A"/>
</dbReference>
<dbReference type="Gene3D" id="3.30.70.360">
    <property type="match status" value="1"/>
</dbReference>
<evidence type="ECO:0000259" key="6">
    <source>
        <dbReference type="Pfam" id="PF07687"/>
    </source>
</evidence>
<dbReference type="InterPro" id="IPR040632">
    <property type="entry name" value="Sulfotransfer_4"/>
</dbReference>
<evidence type="ECO:0000256" key="3">
    <source>
        <dbReference type="ARBA" id="ARBA00022723"/>
    </source>
</evidence>
<dbReference type="Proteomes" id="UP001491310">
    <property type="component" value="Unassembled WGS sequence"/>
</dbReference>
<dbReference type="Pfam" id="PF07687">
    <property type="entry name" value="M20_dimer"/>
    <property type="match status" value="1"/>
</dbReference>
<dbReference type="PANTHER" id="PTHR45962">
    <property type="entry name" value="N-FATTY-ACYL-AMINO ACID SYNTHASE/HYDROLASE PM20D1"/>
    <property type="match status" value="1"/>
</dbReference>
<evidence type="ECO:0000256" key="5">
    <source>
        <dbReference type="ARBA" id="ARBA00022833"/>
    </source>
</evidence>
<evidence type="ECO:0000256" key="4">
    <source>
        <dbReference type="ARBA" id="ARBA00022801"/>
    </source>
</evidence>
<evidence type="ECO:0000256" key="2">
    <source>
        <dbReference type="ARBA" id="ARBA00022670"/>
    </source>
</evidence>
<dbReference type="InterPro" id="IPR027417">
    <property type="entry name" value="P-loop_NTPase"/>
</dbReference>
<dbReference type="InterPro" id="IPR036264">
    <property type="entry name" value="Bact_exopeptidase_dim_dom"/>
</dbReference>
<protein>
    <recommendedName>
        <fullName evidence="6">Peptidase M20 dimerisation domain-containing protein</fullName>
    </recommendedName>
</protein>
<dbReference type="Gene3D" id="3.40.50.300">
    <property type="entry name" value="P-loop containing nucleotide triphosphate hydrolases"/>
    <property type="match status" value="1"/>
</dbReference>
<dbReference type="SUPFAM" id="SSF53187">
    <property type="entry name" value="Zn-dependent exopeptidases"/>
    <property type="match status" value="1"/>
</dbReference>
<dbReference type="Pfam" id="PF17784">
    <property type="entry name" value="Sulfotransfer_4"/>
    <property type="match status" value="1"/>
</dbReference>
<comment type="similarity">
    <text evidence="1">Belongs to the peptidase M20A family.</text>
</comment>
<dbReference type="SUPFAM" id="SSF55031">
    <property type="entry name" value="Bacterial exopeptidase dimerisation domain"/>
    <property type="match status" value="1"/>
</dbReference>
<dbReference type="Gene3D" id="3.40.630.10">
    <property type="entry name" value="Zn peptidases"/>
    <property type="match status" value="1"/>
</dbReference>
<keyword evidence="2" id="KW-0645">Protease</keyword>
<accession>A0ABR2Z661</accession>
<keyword evidence="5" id="KW-0862">Zinc</keyword>
<dbReference type="Pfam" id="PF01546">
    <property type="entry name" value="Peptidase_M20"/>
    <property type="match status" value="1"/>
</dbReference>
<dbReference type="EMBL" id="JALJOT010000001">
    <property type="protein sequence ID" value="KAK9919060.1"/>
    <property type="molecule type" value="Genomic_DNA"/>
</dbReference>
<keyword evidence="8" id="KW-1185">Reference proteome</keyword>
<comment type="caution">
    <text evidence="7">The sequence shown here is derived from an EMBL/GenBank/DDBJ whole genome shotgun (WGS) entry which is preliminary data.</text>
</comment>
<organism evidence="7 8">
    <name type="scientific">Coccomyxa subellipsoidea</name>
    <dbReference type="NCBI Taxonomy" id="248742"/>
    <lineage>
        <taxon>Eukaryota</taxon>
        <taxon>Viridiplantae</taxon>
        <taxon>Chlorophyta</taxon>
        <taxon>core chlorophytes</taxon>
        <taxon>Trebouxiophyceae</taxon>
        <taxon>Trebouxiophyceae incertae sedis</taxon>
        <taxon>Coccomyxaceae</taxon>
        <taxon>Coccomyxa</taxon>
    </lineage>
</organism>
<name>A0ABR2Z661_9CHLO</name>
<dbReference type="InterPro" id="IPR011650">
    <property type="entry name" value="Peptidase_M20_dimer"/>
</dbReference>
<sequence length="754" mass="83117">MFTSLPAFEPVDVTLKDGQAALQRFSEGLRFQTVSNPANSNHFGNSDSFNDLHSHIELSYPLVHEQLHVEKVNNWSLLFRWTGKDTNLKPVLCISHLDVVPATSAAAWTEPPFSGVIKDGFVWGRGAQDVKITAFALLEAVTALLEEGYVPRRTLYLAFGHDEEVGGSLGAKAMAALLRDRGVQLEFVLDEGGPLMVDGLRPFVTHTAIALVGTAEKGYVSVDVDLEGKGGHSSMPPVDGSTAVSRLSRLITAIDGSPPPAKIISPTLEFLQGVGHASDNIIIKWVLSRCHRWPLRQLLARFLASQPGEVASAVRTTVAATGITTHPAAGNVLPSLATAHFNFRYLPGEEEDFAEKYLQGFLTGDAKHGASGLRVQGRFEMASAVTPVNSSAFALVRQAILETLAKDRAVAVVPFLLTGGTDSKHYQALCGGRTLRFAPVAMNRTAGDLKRVHGIDERVSTDAFLDAIRFYTRFLTLGKLGLEQNGHTGQQRSAQNVSHGALEEELKMPRIPRVPAGPLVISAGWGRTGTSSLKVALDQLGYSPCFHARFMPYITDLFDAMYDFAEGRRPDFPAKDLFRQFNAAVDIPAPLIPLVLEAYPDAKVILTVREPEKWYESYVNSLLWLYQTWLFKPFAYILPMGQKLQAIGRWWLIWEFGDDTMSDKDACIQAYLKHNAHIRATIPSDQLLEWEAKDGWEPLCRFLGHPAPKEPFPRKNEGASEMAWQIVRFIARNPLAAMGLIKYQHKGPLDFDSV</sequence>
<keyword evidence="3" id="KW-0479">Metal-binding</keyword>
<gene>
    <name evidence="7" type="ORF">WJX75_009085</name>
</gene>
<dbReference type="SUPFAM" id="SSF52540">
    <property type="entry name" value="P-loop containing nucleoside triphosphate hydrolases"/>
    <property type="match status" value="1"/>
</dbReference>
<feature type="domain" description="Peptidase M20 dimerisation" evidence="6">
    <location>
        <begin position="214"/>
        <end position="367"/>
    </location>
</feature>
<keyword evidence="4" id="KW-0378">Hydrolase</keyword>
<reference evidence="7 8" key="1">
    <citation type="journal article" date="2024" name="Nat. Commun.">
        <title>Phylogenomics reveals the evolutionary origins of lichenization in chlorophyte algae.</title>
        <authorList>
            <person name="Puginier C."/>
            <person name="Libourel C."/>
            <person name="Otte J."/>
            <person name="Skaloud P."/>
            <person name="Haon M."/>
            <person name="Grisel S."/>
            <person name="Petersen M."/>
            <person name="Berrin J.G."/>
            <person name="Delaux P.M."/>
            <person name="Dal Grande F."/>
            <person name="Keller J."/>
        </authorList>
    </citation>
    <scope>NUCLEOTIDE SEQUENCE [LARGE SCALE GENOMIC DNA]</scope>
    <source>
        <strain evidence="7 8">SAG 216-7</strain>
    </source>
</reference>
<evidence type="ECO:0000313" key="8">
    <source>
        <dbReference type="Proteomes" id="UP001491310"/>
    </source>
</evidence>
<dbReference type="Gene3D" id="1.10.150.900">
    <property type="match status" value="1"/>
</dbReference>
<dbReference type="InterPro" id="IPR002933">
    <property type="entry name" value="Peptidase_M20"/>
</dbReference>
<proteinExistence type="inferred from homology"/>
<evidence type="ECO:0000256" key="1">
    <source>
        <dbReference type="ARBA" id="ARBA00006247"/>
    </source>
</evidence>
<dbReference type="PANTHER" id="PTHR45962:SF1">
    <property type="entry name" value="N-FATTY-ACYL-AMINO ACID SYNTHASE_HYDROLASE PM20D1"/>
    <property type="match status" value="1"/>
</dbReference>